<sequence>MLISVSMPPIRFNPNSRVDSSTLALHRSILTKSYSSKPRTNYQRELRRRHNNYTRESVLDQEDPIERVTFYFAETLHNRVSIMQLEKCLTTAYDTPCEDFTLSYEVWENSRSRGVRRTLETN</sequence>
<evidence type="ECO:0000313" key="1">
    <source>
        <dbReference type="EMBL" id="KAB2620741.1"/>
    </source>
</evidence>
<name>A0A5N5H3J0_9ROSA</name>
<organism evidence="1 2">
    <name type="scientific">Pyrus ussuriensis x Pyrus communis</name>
    <dbReference type="NCBI Taxonomy" id="2448454"/>
    <lineage>
        <taxon>Eukaryota</taxon>
        <taxon>Viridiplantae</taxon>
        <taxon>Streptophyta</taxon>
        <taxon>Embryophyta</taxon>
        <taxon>Tracheophyta</taxon>
        <taxon>Spermatophyta</taxon>
        <taxon>Magnoliopsida</taxon>
        <taxon>eudicotyledons</taxon>
        <taxon>Gunneridae</taxon>
        <taxon>Pentapetalae</taxon>
        <taxon>rosids</taxon>
        <taxon>fabids</taxon>
        <taxon>Rosales</taxon>
        <taxon>Rosaceae</taxon>
        <taxon>Amygdaloideae</taxon>
        <taxon>Maleae</taxon>
        <taxon>Pyrus</taxon>
    </lineage>
</organism>
<keyword evidence="2" id="KW-1185">Reference proteome</keyword>
<gene>
    <name evidence="1" type="ORF">D8674_039499</name>
</gene>
<reference evidence="1 2" key="2">
    <citation type="submission" date="2019-11" db="EMBL/GenBank/DDBJ databases">
        <title>A de novo genome assembly of a pear dwarfing rootstock.</title>
        <authorList>
            <person name="Wang F."/>
            <person name="Wang J."/>
            <person name="Li S."/>
            <person name="Zhang Y."/>
            <person name="Fang M."/>
            <person name="Ma L."/>
            <person name="Zhao Y."/>
            <person name="Jiang S."/>
        </authorList>
    </citation>
    <scope>NUCLEOTIDE SEQUENCE [LARGE SCALE GENOMIC DNA]</scope>
    <source>
        <strain evidence="1">S2</strain>
        <tissue evidence="1">Leaf</tissue>
    </source>
</reference>
<proteinExistence type="predicted"/>
<comment type="caution">
    <text evidence="1">The sequence shown here is derived from an EMBL/GenBank/DDBJ whole genome shotgun (WGS) entry which is preliminary data.</text>
</comment>
<dbReference type="Proteomes" id="UP000327157">
    <property type="component" value="Unassembled WGS sequence"/>
</dbReference>
<evidence type="ECO:0000313" key="2">
    <source>
        <dbReference type="Proteomes" id="UP000327157"/>
    </source>
</evidence>
<protein>
    <submittedName>
        <fullName evidence="1">Scarecrow-like protein 4</fullName>
    </submittedName>
</protein>
<accession>A0A5N5H3J0</accession>
<reference evidence="1 2" key="1">
    <citation type="submission" date="2019-09" db="EMBL/GenBank/DDBJ databases">
        <authorList>
            <person name="Ou C."/>
        </authorList>
    </citation>
    <scope>NUCLEOTIDE SEQUENCE [LARGE SCALE GENOMIC DNA]</scope>
    <source>
        <strain evidence="1">S2</strain>
        <tissue evidence="1">Leaf</tissue>
    </source>
</reference>
<dbReference type="EMBL" id="SMOL01000293">
    <property type="protein sequence ID" value="KAB2620741.1"/>
    <property type="molecule type" value="Genomic_DNA"/>
</dbReference>
<dbReference type="AlphaFoldDB" id="A0A5N5H3J0"/>